<feature type="transmembrane region" description="Helical" evidence="2">
    <location>
        <begin position="259"/>
        <end position="282"/>
    </location>
</feature>
<organism evidence="4 5">
    <name type="scientific">Apodospora peruviana</name>
    <dbReference type="NCBI Taxonomy" id="516989"/>
    <lineage>
        <taxon>Eukaryota</taxon>
        <taxon>Fungi</taxon>
        <taxon>Dikarya</taxon>
        <taxon>Ascomycota</taxon>
        <taxon>Pezizomycotina</taxon>
        <taxon>Sordariomycetes</taxon>
        <taxon>Sordariomycetidae</taxon>
        <taxon>Sordariales</taxon>
        <taxon>Lasiosphaeriaceae</taxon>
        <taxon>Apodospora</taxon>
    </lineage>
</organism>
<dbReference type="EMBL" id="JAUEDM010000007">
    <property type="protein sequence ID" value="KAK3314309.1"/>
    <property type="molecule type" value="Genomic_DNA"/>
</dbReference>
<dbReference type="AlphaFoldDB" id="A0AAE0HXA9"/>
<reference evidence="4" key="2">
    <citation type="submission" date="2023-06" db="EMBL/GenBank/DDBJ databases">
        <authorList>
            <consortium name="Lawrence Berkeley National Laboratory"/>
            <person name="Haridas S."/>
            <person name="Hensen N."/>
            <person name="Bonometti L."/>
            <person name="Westerberg I."/>
            <person name="Brannstrom I.O."/>
            <person name="Guillou S."/>
            <person name="Cros-Aarteil S."/>
            <person name="Calhoun S."/>
            <person name="Kuo A."/>
            <person name="Mondo S."/>
            <person name="Pangilinan J."/>
            <person name="Riley R."/>
            <person name="Labutti K."/>
            <person name="Andreopoulos B."/>
            <person name="Lipzen A."/>
            <person name="Chen C."/>
            <person name="Yanf M."/>
            <person name="Daum C."/>
            <person name="Ng V."/>
            <person name="Clum A."/>
            <person name="Steindorff A."/>
            <person name="Ohm R."/>
            <person name="Martin F."/>
            <person name="Silar P."/>
            <person name="Natvig D."/>
            <person name="Lalanne C."/>
            <person name="Gautier V."/>
            <person name="Ament-Velasquez S.L."/>
            <person name="Kruys A."/>
            <person name="Hutchinson M.I."/>
            <person name="Powell A.J."/>
            <person name="Barry K."/>
            <person name="Miller A.N."/>
            <person name="Grigoriev I.V."/>
            <person name="Debuchy R."/>
            <person name="Gladieux P."/>
            <person name="Thoren M.H."/>
            <person name="Johannesson H."/>
        </authorList>
    </citation>
    <scope>NUCLEOTIDE SEQUENCE</scope>
    <source>
        <strain evidence="4">CBS 118394</strain>
    </source>
</reference>
<feature type="compositionally biased region" description="Polar residues" evidence="1">
    <location>
        <begin position="525"/>
        <end position="543"/>
    </location>
</feature>
<feature type="region of interest" description="Disordered" evidence="1">
    <location>
        <begin position="510"/>
        <end position="567"/>
    </location>
</feature>
<dbReference type="Proteomes" id="UP001283341">
    <property type="component" value="Unassembled WGS sequence"/>
</dbReference>
<keyword evidence="3" id="KW-0732">Signal</keyword>
<sequence>MASSTTFKARTWITLLLLLLLANCHLAQATFWTVSSYFVQSVSTRHVGGDDCTESFCFYSYTSTFEVNPTATPTASPVSTSIDVYEASDVTIVYVYLPQGAVLDSDIITTTNLTSDGGYTEYVVPVVYTAPSSCPTPFTVTTYSNVYIPYQVTGQLKPTSTATTVYTYTTDNSKVTYYTAYLTSGAAPAESSGDPMDAFEYTYYVANCRNPTATGDGYYGPTAGSGFGGSGSSGGGSGGSGSSDNDDCYYYCVATVRDWVIAIAVVIPSLFLLGFLESWLWFRRLMLGKSTLRVGTISWIMISLWVLCFTRKSPARTAQDQAVLNQRWANMKGGTRWKLWWKWGFRTAYPVDLLGADPRTHQGSSLLLEPTTAQPLVPGMTMMAVPPPGFQFPPGGQLGPTAPMNGVQQQPAQGGGAEKAVPQDRVSMVSEQTLISQPGQQQQQQFVPVPQMYPQQPVPGQQQPQVYAAPNFGVPPGVYQMQQTQPGMPPQLVYMGPQYAPFQQAGAGMSAPMPMPVPMPMAPQTEEQQLHQQAVSEISSLASPTPPPDLSGGQQHQQPGNQQPPPV</sequence>
<evidence type="ECO:0000313" key="5">
    <source>
        <dbReference type="Proteomes" id="UP001283341"/>
    </source>
</evidence>
<keyword evidence="2" id="KW-1133">Transmembrane helix</keyword>
<evidence type="ECO:0000256" key="3">
    <source>
        <dbReference type="SAM" id="SignalP"/>
    </source>
</evidence>
<gene>
    <name evidence="4" type="ORF">B0H66DRAFT_376025</name>
</gene>
<evidence type="ECO:0000313" key="4">
    <source>
        <dbReference type="EMBL" id="KAK3314309.1"/>
    </source>
</evidence>
<keyword evidence="2" id="KW-0812">Transmembrane</keyword>
<evidence type="ECO:0000256" key="1">
    <source>
        <dbReference type="SAM" id="MobiDB-lite"/>
    </source>
</evidence>
<feature type="signal peptide" evidence="3">
    <location>
        <begin position="1"/>
        <end position="29"/>
    </location>
</feature>
<comment type="caution">
    <text evidence="4">The sequence shown here is derived from an EMBL/GenBank/DDBJ whole genome shotgun (WGS) entry which is preliminary data.</text>
</comment>
<keyword evidence="5" id="KW-1185">Reference proteome</keyword>
<reference evidence="4" key="1">
    <citation type="journal article" date="2023" name="Mol. Phylogenet. Evol.">
        <title>Genome-scale phylogeny and comparative genomics of the fungal order Sordariales.</title>
        <authorList>
            <person name="Hensen N."/>
            <person name="Bonometti L."/>
            <person name="Westerberg I."/>
            <person name="Brannstrom I.O."/>
            <person name="Guillou S."/>
            <person name="Cros-Aarteil S."/>
            <person name="Calhoun S."/>
            <person name="Haridas S."/>
            <person name="Kuo A."/>
            <person name="Mondo S."/>
            <person name="Pangilinan J."/>
            <person name="Riley R."/>
            <person name="LaButti K."/>
            <person name="Andreopoulos B."/>
            <person name="Lipzen A."/>
            <person name="Chen C."/>
            <person name="Yan M."/>
            <person name="Daum C."/>
            <person name="Ng V."/>
            <person name="Clum A."/>
            <person name="Steindorff A."/>
            <person name="Ohm R.A."/>
            <person name="Martin F."/>
            <person name="Silar P."/>
            <person name="Natvig D.O."/>
            <person name="Lalanne C."/>
            <person name="Gautier V."/>
            <person name="Ament-Velasquez S.L."/>
            <person name="Kruys A."/>
            <person name="Hutchinson M.I."/>
            <person name="Powell A.J."/>
            <person name="Barry K."/>
            <person name="Miller A.N."/>
            <person name="Grigoriev I.V."/>
            <person name="Debuchy R."/>
            <person name="Gladieux P."/>
            <person name="Hiltunen Thoren M."/>
            <person name="Johannesson H."/>
        </authorList>
    </citation>
    <scope>NUCLEOTIDE SEQUENCE</scope>
    <source>
        <strain evidence="4">CBS 118394</strain>
    </source>
</reference>
<keyword evidence="2" id="KW-0472">Membrane</keyword>
<proteinExistence type="predicted"/>
<feature type="chain" id="PRO_5042082684" evidence="3">
    <location>
        <begin position="30"/>
        <end position="567"/>
    </location>
</feature>
<name>A0AAE0HXA9_9PEZI</name>
<protein>
    <submittedName>
        <fullName evidence="4">Uncharacterized protein</fullName>
    </submittedName>
</protein>
<accession>A0AAE0HXA9</accession>
<feature type="compositionally biased region" description="Low complexity" evidence="1">
    <location>
        <begin position="552"/>
        <end position="561"/>
    </location>
</feature>
<feature type="transmembrane region" description="Helical" evidence="2">
    <location>
        <begin position="294"/>
        <end position="312"/>
    </location>
</feature>
<evidence type="ECO:0000256" key="2">
    <source>
        <dbReference type="SAM" id="Phobius"/>
    </source>
</evidence>